<evidence type="ECO:0000313" key="4">
    <source>
        <dbReference type="Proteomes" id="UP000549457"/>
    </source>
</evidence>
<name>A0A840SK63_9RHOB</name>
<dbReference type="RefSeq" id="WP_184146236.1">
    <property type="nucleotide sequence ID" value="NZ_JACHFM010000001.1"/>
</dbReference>
<dbReference type="AlphaFoldDB" id="A0A840SK63"/>
<evidence type="ECO:0000313" key="3">
    <source>
        <dbReference type="EMBL" id="MBB5220276.1"/>
    </source>
</evidence>
<feature type="transmembrane region" description="Helical" evidence="1">
    <location>
        <begin position="78"/>
        <end position="94"/>
    </location>
</feature>
<keyword evidence="1" id="KW-1133">Transmembrane helix</keyword>
<accession>A0A840SK63</accession>
<organism evidence="3 4">
    <name type="scientific">Amaricoccus macauensis</name>
    <dbReference type="NCBI Taxonomy" id="57001"/>
    <lineage>
        <taxon>Bacteria</taxon>
        <taxon>Pseudomonadati</taxon>
        <taxon>Pseudomonadota</taxon>
        <taxon>Alphaproteobacteria</taxon>
        <taxon>Rhodobacterales</taxon>
        <taxon>Paracoccaceae</taxon>
        <taxon>Amaricoccus</taxon>
    </lineage>
</organism>
<protein>
    <submittedName>
        <fullName evidence="3">Putative tricarboxylic transport membrane protein</fullName>
    </submittedName>
</protein>
<keyword evidence="1" id="KW-0812">Transmembrane</keyword>
<feature type="transmembrane region" description="Helical" evidence="1">
    <location>
        <begin position="100"/>
        <end position="116"/>
    </location>
</feature>
<evidence type="ECO:0000259" key="2">
    <source>
        <dbReference type="Pfam" id="PF07331"/>
    </source>
</evidence>
<keyword evidence="4" id="KW-1185">Reference proteome</keyword>
<proteinExistence type="predicted"/>
<comment type="caution">
    <text evidence="3">The sequence shown here is derived from an EMBL/GenBank/DDBJ whole genome shotgun (WGS) entry which is preliminary data.</text>
</comment>
<dbReference type="Proteomes" id="UP000549457">
    <property type="component" value="Unassembled WGS sequence"/>
</dbReference>
<reference evidence="3 4" key="1">
    <citation type="submission" date="2020-08" db="EMBL/GenBank/DDBJ databases">
        <title>Genomic Encyclopedia of Type Strains, Phase IV (KMG-IV): sequencing the most valuable type-strain genomes for metagenomic binning, comparative biology and taxonomic classification.</title>
        <authorList>
            <person name="Goeker M."/>
        </authorList>
    </citation>
    <scope>NUCLEOTIDE SEQUENCE [LARGE SCALE GENOMIC DNA]</scope>
    <source>
        <strain evidence="3 4">DSM 101730</strain>
    </source>
</reference>
<dbReference type="EMBL" id="JACHFM010000001">
    <property type="protein sequence ID" value="MBB5220276.1"/>
    <property type="molecule type" value="Genomic_DNA"/>
</dbReference>
<dbReference type="InterPro" id="IPR009936">
    <property type="entry name" value="DUF1468"/>
</dbReference>
<dbReference type="Pfam" id="PF07331">
    <property type="entry name" value="TctB"/>
    <property type="match status" value="1"/>
</dbReference>
<feature type="domain" description="DUF1468" evidence="2">
    <location>
        <begin position="8"/>
        <end position="146"/>
    </location>
</feature>
<sequence length="156" mass="16829">MRLNDALLGCILLLVAAVVAAIAWGFPAVPGQDYGASTFPLLIATGLAGCGAVLIGSGLRERAPIVEWQAWLGEPRRVIDFLSVITAIIVWILAWRPLGFILTTAGVLFALLRRFGVSWKTSLAIAIATPLIMNYIFGRLLLVPLPAGLLAPIRWW</sequence>
<feature type="transmembrane region" description="Helical" evidence="1">
    <location>
        <begin position="35"/>
        <end position="57"/>
    </location>
</feature>
<keyword evidence="1" id="KW-0472">Membrane</keyword>
<gene>
    <name evidence="3" type="ORF">HNP73_000197</name>
</gene>
<feature type="transmembrane region" description="Helical" evidence="1">
    <location>
        <begin position="123"/>
        <end position="142"/>
    </location>
</feature>
<evidence type="ECO:0000256" key="1">
    <source>
        <dbReference type="SAM" id="Phobius"/>
    </source>
</evidence>